<dbReference type="SMART" id="SM00283">
    <property type="entry name" value="MA"/>
    <property type="match status" value="1"/>
</dbReference>
<dbReference type="FunFam" id="1.10.287.950:FF:000001">
    <property type="entry name" value="Methyl-accepting chemotaxis sensory transducer"/>
    <property type="match status" value="1"/>
</dbReference>
<evidence type="ECO:0000256" key="4">
    <source>
        <dbReference type="ARBA" id="ARBA00023136"/>
    </source>
</evidence>
<evidence type="ECO:0000259" key="11">
    <source>
        <dbReference type="PROSITE" id="PS50885"/>
    </source>
</evidence>
<dbReference type="GO" id="GO:0007165">
    <property type="term" value="P:signal transduction"/>
    <property type="evidence" value="ECO:0007669"/>
    <property type="project" value="UniProtKB-KW"/>
</dbReference>
<dbReference type="Proteomes" id="UP000294656">
    <property type="component" value="Unassembled WGS sequence"/>
</dbReference>
<protein>
    <submittedName>
        <fullName evidence="12">Methyl-accepting chemotaxis protein</fullName>
    </submittedName>
</protein>
<dbReference type="PROSITE" id="PS50111">
    <property type="entry name" value="CHEMOTAXIS_TRANSDUC_2"/>
    <property type="match status" value="1"/>
</dbReference>
<evidence type="ECO:0000256" key="1">
    <source>
        <dbReference type="ARBA" id="ARBA00004141"/>
    </source>
</evidence>
<keyword evidence="8" id="KW-0175">Coiled coil</keyword>
<dbReference type="OrthoDB" id="9781845at2"/>
<dbReference type="SMART" id="SM00304">
    <property type="entry name" value="HAMP"/>
    <property type="match status" value="1"/>
</dbReference>
<dbReference type="PROSITE" id="PS50885">
    <property type="entry name" value="HAMP"/>
    <property type="match status" value="1"/>
</dbReference>
<keyword evidence="13" id="KW-1185">Reference proteome</keyword>
<dbReference type="Gene3D" id="1.10.287.950">
    <property type="entry name" value="Methyl-accepting chemotaxis protein"/>
    <property type="match status" value="1"/>
</dbReference>
<dbReference type="CDD" id="cd06225">
    <property type="entry name" value="HAMP"/>
    <property type="match status" value="1"/>
</dbReference>
<dbReference type="GO" id="GO:0016020">
    <property type="term" value="C:membrane"/>
    <property type="evidence" value="ECO:0007669"/>
    <property type="project" value="UniProtKB-SubCell"/>
</dbReference>
<evidence type="ECO:0000259" key="10">
    <source>
        <dbReference type="PROSITE" id="PS50111"/>
    </source>
</evidence>
<keyword evidence="4 9" id="KW-0472">Membrane</keyword>
<dbReference type="Pfam" id="PF00672">
    <property type="entry name" value="HAMP"/>
    <property type="match status" value="1"/>
</dbReference>
<sequence>MINRVNNVKIKYKLWAIIGLMSIGTGALIFVSLYSLYQTNLNGLLRQTQMMVDTAASNLSSKNERELIKEIDALATSPLSAYVLIDKNKNALYTPPWIGKASLKSIDFTDNPSIVEIPSSNNQSSITLLLASTPLDNLSLSKKYSLIAVSNMDVVYSEFKSALVDFGILVAILTIVIGGAALTIISLVTIRITTLCDTMRSVKQSGDLTQRVRFDGNDEMGEMADAFNHMVSSFGVIVQQIGDASKSLNDVIAETNKAILATTQGVNTQQMNTKDAIRSMAEVMSSVDQILNVADEANLSANSLGEHSKGGLHTMNKANADMQNLSLEVGEAAMQFQQLREDVKHINNRLGIVSEVADKTNLLALNAAIEAARAGEQGRGFAVVADEVRQLAQQSQQAAGEIGSLIDQLTTQTFNTVEIMEKAQGTANAGALQMSEAESAFNDIAQGMLTISKLNAEIKTGSDNQYHISSNVNTVLENIGEVCDQTQQNSVAIEASVTRIGECAQELRKVVETYQT</sequence>
<name>A0A4R6MAV7_9GAMM</name>
<dbReference type="InterPro" id="IPR004090">
    <property type="entry name" value="Chemotax_Me-accpt_rcpt"/>
</dbReference>
<dbReference type="Pfam" id="PF00015">
    <property type="entry name" value="MCPsignal"/>
    <property type="match status" value="1"/>
</dbReference>
<evidence type="ECO:0000256" key="7">
    <source>
        <dbReference type="PROSITE-ProRule" id="PRU00284"/>
    </source>
</evidence>
<comment type="caution">
    <text evidence="12">The sequence shown here is derived from an EMBL/GenBank/DDBJ whole genome shotgun (WGS) entry which is preliminary data.</text>
</comment>
<comment type="subcellular location">
    <subcellularLocation>
        <location evidence="1">Membrane</location>
        <topology evidence="1">Multi-pass membrane protein</topology>
    </subcellularLocation>
</comment>
<evidence type="ECO:0000256" key="2">
    <source>
        <dbReference type="ARBA" id="ARBA00022692"/>
    </source>
</evidence>
<dbReference type="GO" id="GO:0006935">
    <property type="term" value="P:chemotaxis"/>
    <property type="evidence" value="ECO:0007669"/>
    <property type="project" value="InterPro"/>
</dbReference>
<dbReference type="SUPFAM" id="SSF58104">
    <property type="entry name" value="Methyl-accepting chemotaxis protein (MCP) signaling domain"/>
    <property type="match status" value="1"/>
</dbReference>
<dbReference type="PRINTS" id="PR00260">
    <property type="entry name" value="CHEMTRNSDUCR"/>
</dbReference>
<feature type="transmembrane region" description="Helical" evidence="9">
    <location>
        <begin position="166"/>
        <end position="190"/>
    </location>
</feature>
<dbReference type="PANTHER" id="PTHR32089:SF119">
    <property type="entry name" value="METHYL-ACCEPTING CHEMOTAXIS PROTEIN CTPL"/>
    <property type="match status" value="1"/>
</dbReference>
<evidence type="ECO:0000256" key="9">
    <source>
        <dbReference type="SAM" id="Phobius"/>
    </source>
</evidence>
<evidence type="ECO:0000256" key="3">
    <source>
        <dbReference type="ARBA" id="ARBA00022989"/>
    </source>
</evidence>
<dbReference type="InterPro" id="IPR004089">
    <property type="entry name" value="MCPsignal_dom"/>
</dbReference>
<dbReference type="InterPro" id="IPR003660">
    <property type="entry name" value="HAMP_dom"/>
</dbReference>
<gene>
    <name evidence="12" type="ORF">DFP79_1110</name>
</gene>
<evidence type="ECO:0000256" key="6">
    <source>
        <dbReference type="ARBA" id="ARBA00029447"/>
    </source>
</evidence>
<feature type="domain" description="Methyl-accepting transducer" evidence="10">
    <location>
        <begin position="244"/>
        <end position="480"/>
    </location>
</feature>
<feature type="coiled-coil region" evidence="8">
    <location>
        <begin position="315"/>
        <end position="342"/>
    </location>
</feature>
<comment type="similarity">
    <text evidence="6">Belongs to the methyl-accepting chemotaxis (MCP) protein family.</text>
</comment>
<evidence type="ECO:0000256" key="5">
    <source>
        <dbReference type="ARBA" id="ARBA00023224"/>
    </source>
</evidence>
<keyword evidence="5 7" id="KW-0807">Transducer</keyword>
<reference evidence="12 13" key="1">
    <citation type="submission" date="2019-03" db="EMBL/GenBank/DDBJ databases">
        <title>Genomic Encyclopedia of Type Strains, Phase III (KMG-III): the genomes of soil and plant-associated and newly described type strains.</title>
        <authorList>
            <person name="Whitman W."/>
        </authorList>
    </citation>
    <scope>NUCLEOTIDE SEQUENCE [LARGE SCALE GENOMIC DNA]</scope>
    <source>
        <strain evidence="12 13">CECT 7378</strain>
    </source>
</reference>
<accession>A0A4R6MAV7</accession>
<keyword evidence="2 9" id="KW-0812">Transmembrane</keyword>
<organism evidence="12 13">
    <name type="scientific">Marinomonas balearica</name>
    <dbReference type="NCBI Taxonomy" id="491947"/>
    <lineage>
        <taxon>Bacteria</taxon>
        <taxon>Pseudomonadati</taxon>
        <taxon>Pseudomonadota</taxon>
        <taxon>Gammaproteobacteria</taxon>
        <taxon>Oceanospirillales</taxon>
        <taxon>Oceanospirillaceae</taxon>
        <taxon>Marinomonas</taxon>
    </lineage>
</organism>
<evidence type="ECO:0000313" key="13">
    <source>
        <dbReference type="Proteomes" id="UP000294656"/>
    </source>
</evidence>
<feature type="domain" description="HAMP" evidence="11">
    <location>
        <begin position="197"/>
        <end position="239"/>
    </location>
</feature>
<dbReference type="GO" id="GO:0004888">
    <property type="term" value="F:transmembrane signaling receptor activity"/>
    <property type="evidence" value="ECO:0007669"/>
    <property type="project" value="InterPro"/>
</dbReference>
<dbReference type="AlphaFoldDB" id="A0A4R6MAV7"/>
<dbReference type="RefSeq" id="WP_133502930.1">
    <property type="nucleotide sequence ID" value="NZ_SNXC01000010.1"/>
</dbReference>
<dbReference type="EMBL" id="SNXC01000010">
    <property type="protein sequence ID" value="TDO98698.1"/>
    <property type="molecule type" value="Genomic_DNA"/>
</dbReference>
<feature type="transmembrane region" description="Helical" evidence="9">
    <location>
        <begin position="12"/>
        <end position="37"/>
    </location>
</feature>
<dbReference type="PANTHER" id="PTHR32089">
    <property type="entry name" value="METHYL-ACCEPTING CHEMOTAXIS PROTEIN MCPB"/>
    <property type="match status" value="1"/>
</dbReference>
<keyword evidence="3 9" id="KW-1133">Transmembrane helix</keyword>
<evidence type="ECO:0000256" key="8">
    <source>
        <dbReference type="SAM" id="Coils"/>
    </source>
</evidence>
<evidence type="ECO:0000313" key="12">
    <source>
        <dbReference type="EMBL" id="TDO98698.1"/>
    </source>
</evidence>
<proteinExistence type="inferred from homology"/>